<dbReference type="InterPro" id="IPR026741">
    <property type="entry name" value="SNO"/>
</dbReference>
<gene>
    <name evidence="8" type="ORF">NAV_LOCUS759</name>
</gene>
<dbReference type="Pfam" id="PF13871">
    <property type="entry name" value="Helicase_C_4"/>
    <property type="match status" value="1"/>
</dbReference>
<evidence type="ECO:0000313" key="9">
    <source>
        <dbReference type="Proteomes" id="UP000276991"/>
    </source>
</evidence>
<dbReference type="FunFam" id="3.40.50.300:FF:000342">
    <property type="entry name" value="Protein strawberry notch homolog 2"/>
    <property type="match status" value="1"/>
</dbReference>
<dbReference type="GO" id="GO:0005634">
    <property type="term" value="C:nucleus"/>
    <property type="evidence" value="ECO:0007669"/>
    <property type="project" value="TreeGrafter"/>
</dbReference>
<feature type="domain" description="SBNO alpha/beta" evidence="7">
    <location>
        <begin position="1588"/>
        <end position="1707"/>
    </location>
</feature>
<dbReference type="Proteomes" id="UP000276991">
    <property type="component" value="Unassembled WGS sequence"/>
</dbReference>
<feature type="region of interest" description="Disordered" evidence="4">
    <location>
        <begin position="527"/>
        <end position="555"/>
    </location>
</feature>
<feature type="compositionally biased region" description="Basic and acidic residues" evidence="4">
    <location>
        <begin position="1096"/>
        <end position="1113"/>
    </location>
</feature>
<feature type="compositionally biased region" description="Basic residues" evidence="4">
    <location>
        <begin position="1202"/>
        <end position="1219"/>
    </location>
</feature>
<dbReference type="GO" id="GO:0042393">
    <property type="term" value="F:histone binding"/>
    <property type="evidence" value="ECO:0007669"/>
    <property type="project" value="TreeGrafter"/>
</dbReference>
<comment type="similarity">
    <text evidence="1">Belongs to the SBNO family.</text>
</comment>
<feature type="region of interest" description="Disordered" evidence="4">
    <location>
        <begin position="1083"/>
        <end position="1181"/>
    </location>
</feature>
<keyword evidence="9" id="KW-1185">Reference proteome</keyword>
<dbReference type="Pfam" id="PF13872">
    <property type="entry name" value="AAA_34"/>
    <property type="match status" value="1"/>
</dbReference>
<evidence type="ECO:0000256" key="1">
    <source>
        <dbReference type="ARBA" id="ARBA00006992"/>
    </source>
</evidence>
<dbReference type="Pfam" id="PF25373">
    <property type="entry name" value="SBNO"/>
    <property type="match status" value="1"/>
</dbReference>
<organism evidence="8 9">
    <name type="scientific">Acanthocheilonema viteae</name>
    <name type="common">Filarial nematode worm</name>
    <name type="synonym">Dipetalonema viteae</name>
    <dbReference type="NCBI Taxonomy" id="6277"/>
    <lineage>
        <taxon>Eukaryota</taxon>
        <taxon>Metazoa</taxon>
        <taxon>Ecdysozoa</taxon>
        <taxon>Nematoda</taxon>
        <taxon>Chromadorea</taxon>
        <taxon>Rhabditida</taxon>
        <taxon>Spirurina</taxon>
        <taxon>Spiruromorpha</taxon>
        <taxon>Filarioidea</taxon>
        <taxon>Onchocercidae</taxon>
        <taxon>Acanthocheilonema</taxon>
    </lineage>
</organism>
<evidence type="ECO:0000256" key="3">
    <source>
        <dbReference type="ARBA" id="ARBA00023163"/>
    </source>
</evidence>
<dbReference type="GO" id="GO:0006355">
    <property type="term" value="P:regulation of DNA-templated transcription"/>
    <property type="evidence" value="ECO:0007669"/>
    <property type="project" value="InterPro"/>
</dbReference>
<dbReference type="PANTHER" id="PTHR12706">
    <property type="entry name" value="STRAWBERRY NOTCH-RELATED"/>
    <property type="match status" value="1"/>
</dbReference>
<accession>A0A498S5G0</accession>
<evidence type="ECO:0000259" key="6">
    <source>
        <dbReference type="Pfam" id="PF13872"/>
    </source>
</evidence>
<dbReference type="InterPro" id="IPR026937">
    <property type="entry name" value="SBNO_Helicase_C_dom"/>
</dbReference>
<dbReference type="Gene3D" id="3.40.50.300">
    <property type="entry name" value="P-loop containing nucleotide triphosphate hydrolases"/>
    <property type="match status" value="1"/>
</dbReference>
<feature type="compositionally biased region" description="Basic and acidic residues" evidence="4">
    <location>
        <begin position="544"/>
        <end position="555"/>
    </location>
</feature>
<dbReference type="STRING" id="6277.A0A498S5G0"/>
<dbReference type="InterPro" id="IPR057332">
    <property type="entry name" value="SBNO_a/b_dom"/>
</dbReference>
<protein>
    <submittedName>
        <fullName evidence="8">Uncharacterized protein</fullName>
    </submittedName>
</protein>
<keyword evidence="2" id="KW-0805">Transcription regulation</keyword>
<evidence type="ECO:0000259" key="5">
    <source>
        <dbReference type="Pfam" id="PF13871"/>
    </source>
</evidence>
<evidence type="ECO:0000259" key="7">
    <source>
        <dbReference type="Pfam" id="PF25373"/>
    </source>
</evidence>
<proteinExistence type="inferred from homology"/>
<dbReference type="OrthoDB" id="421838at2759"/>
<dbReference type="PANTHER" id="PTHR12706:SF30">
    <property type="entry name" value="PROTEIN STRAWBERRY NOTCH-RELATED"/>
    <property type="match status" value="1"/>
</dbReference>
<dbReference type="InterPro" id="IPR027417">
    <property type="entry name" value="P-loop_NTPase"/>
</dbReference>
<keyword evidence="3" id="KW-0804">Transcription</keyword>
<dbReference type="GO" id="GO:0031490">
    <property type="term" value="F:chromatin DNA binding"/>
    <property type="evidence" value="ECO:0007669"/>
    <property type="project" value="TreeGrafter"/>
</dbReference>
<feature type="domain" description="Strawberry notch AAA" evidence="6">
    <location>
        <begin position="620"/>
        <end position="924"/>
    </location>
</feature>
<sequence>MKSCSLVGRRAALQRTRQSALLSRRRSFRRGIISTSESSNCSGSDAISDALPLFCLKSEMRGSAGQQMTNADYVERCDLRDQPKFYLCVRPLIEDLKKCKGLIRVHIRMDDLLSAAICEAGLEEFFLAPEIVDKEVEKSSESDIAIQPVNVSGQTNALTEFSRAESEDKQNVEILSDGCVSLPSCSSTDFESNLRADTPRADDLSNNITENAPPTAVQQQLVEVVETTELPRDLSLGNAKRTILSQPRNTSNLPDSGNVFGLRRLVTSTQQRSQLSSGMPFKNAGTAQSTVKITRETWRADSQVDDDNDVEIIGGTSYTSGTSRTLPPRRVVIMKERPRNGLAYLRQRNWEIMSRRIPPPHTLLSRNGNWTFGVRGSRVIRPVFRSDRPSIFLQRSTTRLGCIERDPVNVLQETGHQYLPSAALNAHPRIIRNSVLRRTSPVSVQGSRPGAITTRMIPSLQRARSHLAGSIAGIKPISCPEISGNNCGNEKRELDTAGQIRVLGNSVESRLPVGEVLRRIRINEQKPAHADEYRRRSIGGSGTSKDEVSLDNSRNTERKLLSHVLEQKEKKSSVRKEMETALKYRITQNDQDIDDEEENLGYAETYADYRPAKLRSGLSHPDSVIETASLSSVAPPDIRYNLTVPEEIIDTGAISAVQLETVVYACQAHEMRLPSNERVGYLIGDGAGVGKGRTIACIIFENYLLGRKRSIWLSVSADLRYDAERDLRDIGAKNIKIYALNKFKYSKIGGKENGVKKGCIFATYSSLIGECRSAKVKYRTRLKQLIQWFGQDYDGVIVLDECHRAKNLVPTSGSKPTKTGRSVMELQKALPNARIVYASATGATEPRNMAYMTRIGLWGQGQAFREFSDFINAVEKRGVGAMEVVAMDMKQRGLYLARQLSFRGVTFRVEEVPLSADFIEIYDASVKIWLECRRQFQAALSRHCISRAQIKLIWGQFWAAHQRFFKYICISAKASYDICVKSCVKIVRDAIKANKCVVIGLQTTGESKTLEALDDAGGELTEFVSTAKAVLARLIEKHFPTENTNSSADVYTNFDKMCNELDRPVKRKFEKLGSVSIGISAKRLKQNSVTEEQTNEEGHTDSDSTESSARDDSSQPTEEEDEESSSEEKEPSNGAIQGDEDTWLQRLLDEAKSSGEETAEEKSGSEKEKEGSDEEEFNPFTCDFTREDPWAAKQQIISDSPKKKKVKKKKFKKKQKKSATSRIVSTAMHSTADVFMSSSRLVSDEDLTLGETSLIKAELLAAVERLSPRLPPNTLDQLIDELGGPEYVAEMTGRKGRVVCREDGDVEYELRHAGADVPLELMNMDEKDKFMKGEKLVAVISEAASSGISLQSDRRAANRRRRVHITLELPWSADKAIQQFGRTHRSNQVSAPEYIFLISELAGEKRFASIVAKRLESLGALTHGDRRATESRDLSQFNLDTRYGRAALDVLLRTITGLLDPPLIPPPEDYKPGNFISDMQCYMEGVGLLSLDDGVYVIEKESATIPKFLNRLLGLPVHAQNALFQYFSDIVAELVAQAKHDGTYDMGIMDLGMGGDEARKLETRVFMGHYESGFFRVEIHKIGVERGVSWEDAYAIWKDHHEDQDGFYLASIGNNGKKTAALVYGIGKKRLDTGARLFCITRPSTGRSAKLETIDELTKRFHLATPEETEQVWKDLFEGSNKTCQHNYFHGRCRNEAMGVYCETGRRTRTYFVLSGSVLSVWPIVEEVLSNGMSAREIKRSQRMQIIRVRTSQDHKIVGLLVLPQYVRTLVARFEKHCGGCMESKSNILN</sequence>
<dbReference type="InterPro" id="IPR039187">
    <property type="entry name" value="SNO_AAA"/>
</dbReference>
<name>A0A498S5G0_ACAVI</name>
<evidence type="ECO:0000313" key="8">
    <source>
        <dbReference type="EMBL" id="VBB25929.1"/>
    </source>
</evidence>
<reference evidence="8 9" key="1">
    <citation type="submission" date="2018-08" db="EMBL/GenBank/DDBJ databases">
        <authorList>
            <person name="Laetsch R D."/>
            <person name="Stevens L."/>
            <person name="Kumar S."/>
            <person name="Blaxter L. M."/>
        </authorList>
    </citation>
    <scope>NUCLEOTIDE SEQUENCE [LARGE SCALE GENOMIC DNA]</scope>
</reference>
<feature type="compositionally biased region" description="Basic and acidic residues" evidence="4">
    <location>
        <begin position="1147"/>
        <end position="1170"/>
    </location>
</feature>
<feature type="region of interest" description="Disordered" evidence="4">
    <location>
        <begin position="1194"/>
        <end position="1223"/>
    </location>
</feature>
<dbReference type="EMBL" id="UPTC01000052">
    <property type="protein sequence ID" value="VBB25929.1"/>
    <property type="molecule type" value="Genomic_DNA"/>
</dbReference>
<evidence type="ECO:0000256" key="4">
    <source>
        <dbReference type="SAM" id="MobiDB-lite"/>
    </source>
</evidence>
<dbReference type="SUPFAM" id="SSF52540">
    <property type="entry name" value="P-loop containing nucleoside triphosphate hydrolases"/>
    <property type="match status" value="2"/>
</dbReference>
<feature type="domain" description="Strawberry notch helicase C" evidence="5">
    <location>
        <begin position="1273"/>
        <end position="1550"/>
    </location>
</feature>
<evidence type="ECO:0000256" key="2">
    <source>
        <dbReference type="ARBA" id="ARBA00023015"/>
    </source>
</evidence>